<protein>
    <recommendedName>
        <fullName evidence="3">MULE domain-containing protein</fullName>
    </recommendedName>
</protein>
<dbReference type="EMBL" id="VUJU01004045">
    <property type="protein sequence ID" value="KAF0755716.1"/>
    <property type="molecule type" value="Genomic_DNA"/>
</dbReference>
<sequence>MFNGKQFIYILEDESFVCITSADNLQCMTTKCSDLFAGGIFNHAPKYTTQLYTIHGFKNGYYLPLICIKKIEKAAHQAASKVFEDVQLISCRFHLGHSWWRKINSDSVLRLAYKKR</sequence>
<dbReference type="AlphaFoldDB" id="A0A6G0YHC7"/>
<gene>
    <name evidence="1" type="ORF">FWK35_00005320</name>
</gene>
<evidence type="ECO:0000313" key="1">
    <source>
        <dbReference type="EMBL" id="KAF0755716.1"/>
    </source>
</evidence>
<accession>A0A6G0YHC7</accession>
<organism evidence="1 2">
    <name type="scientific">Aphis craccivora</name>
    <name type="common">Cowpea aphid</name>
    <dbReference type="NCBI Taxonomy" id="307492"/>
    <lineage>
        <taxon>Eukaryota</taxon>
        <taxon>Metazoa</taxon>
        <taxon>Ecdysozoa</taxon>
        <taxon>Arthropoda</taxon>
        <taxon>Hexapoda</taxon>
        <taxon>Insecta</taxon>
        <taxon>Pterygota</taxon>
        <taxon>Neoptera</taxon>
        <taxon>Paraneoptera</taxon>
        <taxon>Hemiptera</taxon>
        <taxon>Sternorrhyncha</taxon>
        <taxon>Aphidomorpha</taxon>
        <taxon>Aphidoidea</taxon>
        <taxon>Aphididae</taxon>
        <taxon>Aphidini</taxon>
        <taxon>Aphis</taxon>
        <taxon>Aphis</taxon>
    </lineage>
</organism>
<proteinExistence type="predicted"/>
<keyword evidence="2" id="KW-1185">Reference proteome</keyword>
<dbReference type="OrthoDB" id="93990at2759"/>
<comment type="caution">
    <text evidence="1">The sequence shown here is derived from an EMBL/GenBank/DDBJ whole genome shotgun (WGS) entry which is preliminary data.</text>
</comment>
<name>A0A6G0YHC7_APHCR</name>
<reference evidence="1 2" key="1">
    <citation type="submission" date="2019-08" db="EMBL/GenBank/DDBJ databases">
        <title>Whole genome of Aphis craccivora.</title>
        <authorList>
            <person name="Voronova N.V."/>
            <person name="Shulinski R.S."/>
            <person name="Bandarenka Y.V."/>
            <person name="Zhorov D.G."/>
            <person name="Warner D."/>
        </authorList>
    </citation>
    <scope>NUCLEOTIDE SEQUENCE [LARGE SCALE GENOMIC DNA]</scope>
    <source>
        <strain evidence="1">180601</strain>
        <tissue evidence="1">Whole Body</tissue>
    </source>
</reference>
<evidence type="ECO:0000313" key="2">
    <source>
        <dbReference type="Proteomes" id="UP000478052"/>
    </source>
</evidence>
<evidence type="ECO:0008006" key="3">
    <source>
        <dbReference type="Google" id="ProtNLM"/>
    </source>
</evidence>
<dbReference type="Proteomes" id="UP000478052">
    <property type="component" value="Unassembled WGS sequence"/>
</dbReference>